<accession>A0ABU3TPA5</accession>
<reference evidence="2 3" key="1">
    <citation type="submission" date="2023-09" db="EMBL/GenBank/DDBJ databases">
        <title>Aquirufa genomes.</title>
        <authorList>
            <person name="Pitt A."/>
        </authorList>
    </citation>
    <scope>NUCLEOTIDE SEQUENCE [LARGE SCALE GENOMIC DNA]</scope>
    <source>
        <strain evidence="2 3">LEOWEIH-7C</strain>
    </source>
</reference>
<dbReference type="RefSeq" id="WP_316070157.1">
    <property type="nucleotide sequence ID" value="NZ_JAVNWW010000001.1"/>
</dbReference>
<keyword evidence="1" id="KW-0732">Signal</keyword>
<name>A0ABU3TPA5_9BACT</name>
<evidence type="ECO:0008006" key="4">
    <source>
        <dbReference type="Google" id="ProtNLM"/>
    </source>
</evidence>
<gene>
    <name evidence="2" type="ORF">PQG45_01435</name>
</gene>
<proteinExistence type="predicted"/>
<feature type="chain" id="PRO_5047258792" description="Transporter" evidence="1">
    <location>
        <begin position="18"/>
        <end position="299"/>
    </location>
</feature>
<comment type="caution">
    <text evidence="2">The sequence shown here is derived from an EMBL/GenBank/DDBJ whole genome shotgun (WGS) entry which is preliminary data.</text>
</comment>
<organism evidence="2 3">
    <name type="scientific">Aquirufa regiilacus</name>
    <dbReference type="NCBI Taxonomy" id="3024868"/>
    <lineage>
        <taxon>Bacteria</taxon>
        <taxon>Pseudomonadati</taxon>
        <taxon>Bacteroidota</taxon>
        <taxon>Cytophagia</taxon>
        <taxon>Cytophagales</taxon>
        <taxon>Flectobacillaceae</taxon>
        <taxon>Aquirufa</taxon>
    </lineage>
</organism>
<evidence type="ECO:0000313" key="3">
    <source>
        <dbReference type="Proteomes" id="UP001249959"/>
    </source>
</evidence>
<sequence length="299" mass="33387">MRKLLLFLLFASYTTWGCDLCGCSNSNSFFGLMPASNRGFLGVRYRTQSFDSHIGSSYLASHEQFQSTEVWGRFYPVKNIQVLGFLPYNMHSQQTSTQKFQVTGLGDPSFLIQYNLINTLLDTTYRELNHNLLVGAGLKLPLGKFRYDTANPSEVANANFQLGTGSIDFTIQSTYGIRYQAWGLNFDGQVKLTGTNPEEYKFGNRISGATTLFYAYGKGHRITLMPYANLYAEYSTYDKSQGQVNTRTGGSMSLVGLGIECTSRKAMFGTTIQTPIIQQLSGGEIKANNRISAHFTFLF</sequence>
<dbReference type="Proteomes" id="UP001249959">
    <property type="component" value="Unassembled WGS sequence"/>
</dbReference>
<feature type="signal peptide" evidence="1">
    <location>
        <begin position="1"/>
        <end position="17"/>
    </location>
</feature>
<evidence type="ECO:0000313" key="2">
    <source>
        <dbReference type="EMBL" id="MDU0807692.1"/>
    </source>
</evidence>
<protein>
    <recommendedName>
        <fullName evidence="4">Transporter</fullName>
    </recommendedName>
</protein>
<dbReference type="EMBL" id="JAVNWW010000001">
    <property type="protein sequence ID" value="MDU0807692.1"/>
    <property type="molecule type" value="Genomic_DNA"/>
</dbReference>
<keyword evidence="3" id="KW-1185">Reference proteome</keyword>
<evidence type="ECO:0000256" key="1">
    <source>
        <dbReference type="SAM" id="SignalP"/>
    </source>
</evidence>